<name>A0A9D4YB46_PEA</name>
<dbReference type="AlphaFoldDB" id="A0A9D4YB46"/>
<dbReference type="PANTHER" id="PTHR34127:SF3">
    <property type="entry name" value="INITIATION FACTOR 4F SUBUNIT (DUF1350)"/>
    <property type="match status" value="1"/>
</dbReference>
<sequence>MLQIVPAGNQCLDVQNHNILQPIQHQSVHDQIGRACSKNRYLPKLVEIQKDSVCYRWLSSGINNSVNSRHSSFHNVSVGGSKSLVVPLISLKVENAVIAYNNRPAAEAIPYFEQLGPAVSQMMPIVEANPILSLARSAQGDAWKMMLDTVGLLVKHQLQHRVFDFSVIRATLIYLLLDMIKPEPTVCSRSSQQIMQNDAGQLRGRTEIAPDQREKFLQKFQQVQQQGPGTLLNMPSLVAGNHKQFSSQQQSPLLQQFNSQGSSVSSQSSMGLGAQSPSLGGISSVSLQQPNSVHPPSSQQAIPGAVKDADKIEEQQQSSLPVIAKHIKSIFINLQTVVH</sequence>
<evidence type="ECO:0000256" key="1">
    <source>
        <dbReference type="SAM" id="MobiDB-lite"/>
    </source>
</evidence>
<proteinExistence type="predicted"/>
<gene>
    <name evidence="2" type="ORF">KIW84_022700</name>
</gene>
<dbReference type="InterPro" id="IPR010765">
    <property type="entry name" value="DUF1350"/>
</dbReference>
<feature type="compositionally biased region" description="Polar residues" evidence="1">
    <location>
        <begin position="275"/>
        <end position="301"/>
    </location>
</feature>
<accession>A0A9D4YB46</accession>
<dbReference type="Gramene" id="Psat02G0270000-T1">
    <property type="protein sequence ID" value="KAI5436322.1"/>
    <property type="gene ID" value="KIW84_022700"/>
</dbReference>
<feature type="compositionally biased region" description="Low complexity" evidence="1">
    <location>
        <begin position="249"/>
        <end position="269"/>
    </location>
</feature>
<protein>
    <submittedName>
        <fullName evidence="2">Uncharacterized protein</fullName>
    </submittedName>
</protein>
<organism evidence="2 3">
    <name type="scientific">Pisum sativum</name>
    <name type="common">Garden pea</name>
    <name type="synonym">Lathyrus oleraceus</name>
    <dbReference type="NCBI Taxonomy" id="3888"/>
    <lineage>
        <taxon>Eukaryota</taxon>
        <taxon>Viridiplantae</taxon>
        <taxon>Streptophyta</taxon>
        <taxon>Embryophyta</taxon>
        <taxon>Tracheophyta</taxon>
        <taxon>Spermatophyta</taxon>
        <taxon>Magnoliopsida</taxon>
        <taxon>eudicotyledons</taxon>
        <taxon>Gunneridae</taxon>
        <taxon>Pentapetalae</taxon>
        <taxon>rosids</taxon>
        <taxon>fabids</taxon>
        <taxon>Fabales</taxon>
        <taxon>Fabaceae</taxon>
        <taxon>Papilionoideae</taxon>
        <taxon>50 kb inversion clade</taxon>
        <taxon>NPAAA clade</taxon>
        <taxon>Hologalegina</taxon>
        <taxon>IRL clade</taxon>
        <taxon>Fabeae</taxon>
        <taxon>Lathyrus</taxon>
    </lineage>
</organism>
<dbReference type="Proteomes" id="UP001058974">
    <property type="component" value="Chromosome 2"/>
</dbReference>
<comment type="caution">
    <text evidence="2">The sequence shown here is derived from an EMBL/GenBank/DDBJ whole genome shotgun (WGS) entry which is preliminary data.</text>
</comment>
<feature type="region of interest" description="Disordered" evidence="1">
    <location>
        <begin position="249"/>
        <end position="311"/>
    </location>
</feature>
<keyword evidence="3" id="KW-1185">Reference proteome</keyword>
<dbReference type="EMBL" id="JAMSHJ010000002">
    <property type="protein sequence ID" value="KAI5436322.1"/>
    <property type="molecule type" value="Genomic_DNA"/>
</dbReference>
<dbReference type="PANTHER" id="PTHR34127">
    <property type="entry name" value="OS04G0405600 PROTEIN"/>
    <property type="match status" value="1"/>
</dbReference>
<evidence type="ECO:0000313" key="3">
    <source>
        <dbReference type="Proteomes" id="UP001058974"/>
    </source>
</evidence>
<evidence type="ECO:0000313" key="2">
    <source>
        <dbReference type="EMBL" id="KAI5436322.1"/>
    </source>
</evidence>
<reference evidence="2 3" key="1">
    <citation type="journal article" date="2022" name="Nat. Genet.">
        <title>Improved pea reference genome and pan-genome highlight genomic features and evolutionary characteristics.</title>
        <authorList>
            <person name="Yang T."/>
            <person name="Liu R."/>
            <person name="Luo Y."/>
            <person name="Hu S."/>
            <person name="Wang D."/>
            <person name="Wang C."/>
            <person name="Pandey M.K."/>
            <person name="Ge S."/>
            <person name="Xu Q."/>
            <person name="Li N."/>
            <person name="Li G."/>
            <person name="Huang Y."/>
            <person name="Saxena R.K."/>
            <person name="Ji Y."/>
            <person name="Li M."/>
            <person name="Yan X."/>
            <person name="He Y."/>
            <person name="Liu Y."/>
            <person name="Wang X."/>
            <person name="Xiang C."/>
            <person name="Varshney R.K."/>
            <person name="Ding H."/>
            <person name="Gao S."/>
            <person name="Zong X."/>
        </authorList>
    </citation>
    <scope>NUCLEOTIDE SEQUENCE [LARGE SCALE GENOMIC DNA]</scope>
    <source>
        <strain evidence="2 3">cv. Zhongwan 6</strain>
    </source>
</reference>